<gene>
    <name evidence="2" type="ORF">UFOVP1305_18</name>
    <name evidence="1" type="ORF">UFOVP896_56</name>
</gene>
<name>A0A6J5PKF3_9CAUD</name>
<proteinExistence type="predicted"/>
<evidence type="ECO:0000313" key="2">
    <source>
        <dbReference type="EMBL" id="CAB4197513.1"/>
    </source>
</evidence>
<sequence>MNREDFGTLWKMLTGVWSRLDTDETVAAWWGLLAHYPAHHAQSAVRGWATDHRNAPTPADIIAGIKMIAAETQRQQPVKSISGSVCQECESVGFVFISLDGHGTVKRCSRGCMPRAGSERLSTDREKTVDREVWVERFHQHRARLASERSSMSEHEYLVMRGYEPDLFKITEGMIVRRSTVRR</sequence>
<protein>
    <submittedName>
        <fullName evidence="1">Uncharacterized protein</fullName>
    </submittedName>
</protein>
<accession>A0A6J5PKF3</accession>
<reference evidence="1" key="1">
    <citation type="submission" date="2020-05" db="EMBL/GenBank/DDBJ databases">
        <authorList>
            <person name="Chiriac C."/>
            <person name="Salcher M."/>
            <person name="Ghai R."/>
            <person name="Kavagutti S V."/>
        </authorList>
    </citation>
    <scope>NUCLEOTIDE SEQUENCE</scope>
</reference>
<dbReference type="EMBL" id="LR797254">
    <property type="protein sequence ID" value="CAB4197513.1"/>
    <property type="molecule type" value="Genomic_DNA"/>
</dbReference>
<dbReference type="EMBL" id="LR796844">
    <property type="protein sequence ID" value="CAB4169648.1"/>
    <property type="molecule type" value="Genomic_DNA"/>
</dbReference>
<dbReference type="Gene3D" id="1.10.8.200">
    <property type="entry name" value="Replisome organizer (g39p helicase loader/inhibitor protein)"/>
    <property type="match status" value="1"/>
</dbReference>
<organism evidence="1">
    <name type="scientific">uncultured Caudovirales phage</name>
    <dbReference type="NCBI Taxonomy" id="2100421"/>
    <lineage>
        <taxon>Viruses</taxon>
        <taxon>Duplodnaviria</taxon>
        <taxon>Heunggongvirae</taxon>
        <taxon>Uroviricota</taxon>
        <taxon>Caudoviricetes</taxon>
        <taxon>Peduoviridae</taxon>
        <taxon>Maltschvirus</taxon>
        <taxon>Maltschvirus maltsch</taxon>
    </lineage>
</organism>
<evidence type="ECO:0000313" key="1">
    <source>
        <dbReference type="EMBL" id="CAB4169648.1"/>
    </source>
</evidence>